<dbReference type="PANTHER" id="PTHR13817:SF49">
    <property type="entry name" value="MYOSIN-BINDING PROTEIN H"/>
    <property type="match status" value="1"/>
</dbReference>
<keyword evidence="4" id="KW-1185">Reference proteome</keyword>
<dbReference type="Proteomes" id="UP000823872">
    <property type="component" value="Chromosome F1"/>
</dbReference>
<evidence type="ECO:0000256" key="1">
    <source>
        <dbReference type="ARBA" id="ARBA00022737"/>
    </source>
</evidence>
<dbReference type="Ensembl" id="ENSFCTT00005033600.1">
    <property type="protein sequence ID" value="ENSFCTP00005022733.1"/>
    <property type="gene ID" value="ENSFCTG00005011887.1"/>
</dbReference>
<reference evidence="3" key="2">
    <citation type="submission" date="2025-08" db="UniProtKB">
        <authorList>
            <consortium name="Ensembl"/>
        </authorList>
    </citation>
    <scope>IDENTIFICATION</scope>
    <source>
        <strain evidence="3">breed Abyssinian</strain>
    </source>
</reference>
<accession>A0ABI7XJP2</accession>
<evidence type="ECO:0000313" key="4">
    <source>
        <dbReference type="Proteomes" id="UP000823872"/>
    </source>
</evidence>
<dbReference type="CDD" id="cd00063">
    <property type="entry name" value="FN3"/>
    <property type="match status" value="2"/>
</dbReference>
<protein>
    <recommendedName>
        <fullName evidence="5">Fibronectin type-III domain-containing protein</fullName>
    </recommendedName>
</protein>
<reference evidence="3" key="3">
    <citation type="submission" date="2025-09" db="UniProtKB">
        <authorList>
            <consortium name="Ensembl"/>
        </authorList>
    </citation>
    <scope>IDENTIFICATION</scope>
    <source>
        <strain evidence="3">breed Abyssinian</strain>
    </source>
</reference>
<feature type="compositionally biased region" description="Gly residues" evidence="2">
    <location>
        <begin position="252"/>
        <end position="262"/>
    </location>
</feature>
<dbReference type="InterPro" id="IPR003961">
    <property type="entry name" value="FN3_dom"/>
</dbReference>
<evidence type="ECO:0000313" key="3">
    <source>
        <dbReference type="Ensembl" id="ENSFCTP00005022733.1"/>
    </source>
</evidence>
<evidence type="ECO:0000256" key="2">
    <source>
        <dbReference type="SAM" id="MobiDB-lite"/>
    </source>
</evidence>
<dbReference type="InterPro" id="IPR036116">
    <property type="entry name" value="FN3_sf"/>
</dbReference>
<keyword evidence="1" id="KW-0677">Repeat</keyword>
<evidence type="ECO:0008006" key="5">
    <source>
        <dbReference type="Google" id="ProtNLM"/>
    </source>
</evidence>
<sequence length="275" mass="28471">MTEKATSEALGCGPEETASESAKAPSAEPSGETAASESAGGRVGSRTIGARPSGTGPHTPAATKPAPPNEDIPSAPLLLAVEDVSDSSVTMSWEPPERLGRLGLQGYVLELCREGASEGVPTNARPMMVTQPTNRAEPGSGRPILPACGCSELTSCARAACPHPEDDRGPQDPRPLPSSSDLHPPGGRDRQSANPLPEKPGPPSSIRLLDVWGYDVALEWTPPQDPGNTELLGYVVQKADKKTGVRPVGAEWGEGSGQGGQEGPALQESRDQVLV</sequence>
<organism evidence="3 4">
    <name type="scientific">Felis catus</name>
    <name type="common">Cat</name>
    <name type="synonym">Felis silvestris catus</name>
    <dbReference type="NCBI Taxonomy" id="9685"/>
    <lineage>
        <taxon>Eukaryota</taxon>
        <taxon>Metazoa</taxon>
        <taxon>Chordata</taxon>
        <taxon>Craniata</taxon>
        <taxon>Vertebrata</taxon>
        <taxon>Euteleostomi</taxon>
        <taxon>Mammalia</taxon>
        <taxon>Eutheria</taxon>
        <taxon>Laurasiatheria</taxon>
        <taxon>Carnivora</taxon>
        <taxon>Feliformia</taxon>
        <taxon>Felidae</taxon>
        <taxon>Felinae</taxon>
        <taxon>Felis</taxon>
    </lineage>
</organism>
<dbReference type="GeneTree" id="ENSGT00940000158040"/>
<feature type="region of interest" description="Disordered" evidence="2">
    <location>
        <begin position="1"/>
        <end position="74"/>
    </location>
</feature>
<dbReference type="Gene3D" id="2.60.40.10">
    <property type="entry name" value="Immunoglobulins"/>
    <property type="match status" value="2"/>
</dbReference>
<reference evidence="3 4" key="1">
    <citation type="submission" date="2021-02" db="EMBL/GenBank/DDBJ databases">
        <title>Safari Cat Assemblies.</title>
        <authorList>
            <person name="Bredemeyer K.R."/>
            <person name="Murphy W.J."/>
        </authorList>
    </citation>
    <scope>NUCLEOTIDE SEQUENCE [LARGE SCALE GENOMIC DNA]</scope>
</reference>
<feature type="compositionally biased region" description="Low complexity" evidence="2">
    <location>
        <begin position="55"/>
        <end position="64"/>
    </location>
</feature>
<dbReference type="InterPro" id="IPR050964">
    <property type="entry name" value="Striated_Muscle_Regulatory"/>
</dbReference>
<proteinExistence type="predicted"/>
<feature type="region of interest" description="Disordered" evidence="2">
    <location>
        <begin position="161"/>
        <end position="206"/>
    </location>
</feature>
<feature type="compositionally biased region" description="Low complexity" evidence="2">
    <location>
        <begin position="14"/>
        <end position="30"/>
    </location>
</feature>
<dbReference type="SUPFAM" id="SSF49265">
    <property type="entry name" value="Fibronectin type III"/>
    <property type="match status" value="2"/>
</dbReference>
<name>A0ABI7XJP2_FELCA</name>
<dbReference type="InterPro" id="IPR013783">
    <property type="entry name" value="Ig-like_fold"/>
</dbReference>
<feature type="region of interest" description="Disordered" evidence="2">
    <location>
        <begin position="240"/>
        <end position="275"/>
    </location>
</feature>
<dbReference type="PANTHER" id="PTHR13817">
    <property type="entry name" value="TITIN"/>
    <property type="match status" value="1"/>
</dbReference>